<evidence type="ECO:0000256" key="1">
    <source>
        <dbReference type="SAM" id="SignalP"/>
    </source>
</evidence>
<sequence>MSPLFLIPLSACLLLSACSSGPAKTKTAPVFMEESFDADNIYSRSYTVSPPKACEGARRALLGQGYVVTKATGETVEATKNFQPEPEDHVQLDVRVSCVPHGAEQALVFVSAVQDRYALKKSPTSASVGVGALGSLSLPIGSSDDSLVRVASKTVRDAEFYRRFFDRVNYYLPADANAAPAQPPPTP</sequence>
<reference evidence="2 3" key="1">
    <citation type="submission" date="2018-07" db="EMBL/GenBank/DDBJ databases">
        <title>Whole genome Sequencing of Pseudoxanthomonas gei KCTC 32298 (T).</title>
        <authorList>
            <person name="Kumar S."/>
            <person name="Bansal K."/>
            <person name="Kaur A."/>
            <person name="Patil P."/>
            <person name="Sharma S."/>
            <person name="Patil P.B."/>
        </authorList>
    </citation>
    <scope>NUCLEOTIDE SEQUENCE [LARGE SCALE GENOMIC DNA]</scope>
    <source>
        <strain evidence="2 3">KCTC 32298</strain>
    </source>
</reference>
<keyword evidence="3" id="KW-1185">Reference proteome</keyword>
<keyword evidence="1" id="KW-0732">Signal</keyword>
<feature type="chain" id="PRO_5046560643" evidence="1">
    <location>
        <begin position="24"/>
        <end position="187"/>
    </location>
</feature>
<accession>A0ABX0AAF7</accession>
<feature type="signal peptide" evidence="1">
    <location>
        <begin position="1"/>
        <end position="23"/>
    </location>
</feature>
<protein>
    <submittedName>
        <fullName evidence="2">DUF2242 domain-containing protein</fullName>
    </submittedName>
</protein>
<evidence type="ECO:0000313" key="2">
    <source>
        <dbReference type="EMBL" id="NDK38524.1"/>
    </source>
</evidence>
<dbReference type="EMBL" id="QOVG01000003">
    <property type="protein sequence ID" value="NDK38524.1"/>
    <property type="molecule type" value="Genomic_DNA"/>
</dbReference>
<dbReference type="Pfam" id="PF10001">
    <property type="entry name" value="DUF2242"/>
    <property type="match status" value="1"/>
</dbReference>
<dbReference type="RefSeq" id="WP_162349076.1">
    <property type="nucleotide sequence ID" value="NZ_QOVG01000003.1"/>
</dbReference>
<gene>
    <name evidence="2" type="ORF">DT603_06665</name>
</gene>
<organism evidence="2 3">
    <name type="scientific">Pseudoxanthomonas gei</name>
    <dbReference type="NCBI Taxonomy" id="1383030"/>
    <lineage>
        <taxon>Bacteria</taxon>
        <taxon>Pseudomonadati</taxon>
        <taxon>Pseudomonadota</taxon>
        <taxon>Gammaproteobacteria</taxon>
        <taxon>Lysobacterales</taxon>
        <taxon>Lysobacteraceae</taxon>
        <taxon>Pseudoxanthomonas</taxon>
    </lineage>
</organism>
<comment type="caution">
    <text evidence="2">The sequence shown here is derived from an EMBL/GenBank/DDBJ whole genome shotgun (WGS) entry which is preliminary data.</text>
</comment>
<dbReference type="InterPro" id="IPR018718">
    <property type="entry name" value="DUF2242"/>
</dbReference>
<evidence type="ECO:0000313" key="3">
    <source>
        <dbReference type="Proteomes" id="UP001429354"/>
    </source>
</evidence>
<dbReference type="Proteomes" id="UP001429354">
    <property type="component" value="Unassembled WGS sequence"/>
</dbReference>
<proteinExistence type="predicted"/>
<name>A0ABX0AAF7_9GAMM</name>